<comment type="caution">
    <text evidence="2">The sequence shown here is derived from an EMBL/GenBank/DDBJ whole genome shotgun (WGS) entry which is preliminary data.</text>
</comment>
<feature type="region of interest" description="Disordered" evidence="1">
    <location>
        <begin position="75"/>
        <end position="106"/>
    </location>
</feature>
<proteinExistence type="predicted"/>
<name>A0AAV6W1R3_9LAMI</name>
<accession>A0AAV6W1R3</accession>
<sequence length="195" mass="21087">MLDPNLDAVKWKNIIENSLCKARGGGVSVGEDGISPSPGTQAVGMENSMQIAPSYHLTKEQLQELIDTAIQVAKKIPDPHGPGASPPGERNNEKTPTNMHGNKPLPTIHMISGGPESGRALRRNVRHAENVPAFFLNVSQDLPQEEICFGMEDTSTIQTPHNDALVITTTIANYNVQRVFIGSGSSVDILFYQGF</sequence>
<evidence type="ECO:0000313" key="3">
    <source>
        <dbReference type="Proteomes" id="UP000826271"/>
    </source>
</evidence>
<organism evidence="2 3">
    <name type="scientific">Buddleja alternifolia</name>
    <dbReference type="NCBI Taxonomy" id="168488"/>
    <lineage>
        <taxon>Eukaryota</taxon>
        <taxon>Viridiplantae</taxon>
        <taxon>Streptophyta</taxon>
        <taxon>Embryophyta</taxon>
        <taxon>Tracheophyta</taxon>
        <taxon>Spermatophyta</taxon>
        <taxon>Magnoliopsida</taxon>
        <taxon>eudicotyledons</taxon>
        <taxon>Gunneridae</taxon>
        <taxon>Pentapetalae</taxon>
        <taxon>asterids</taxon>
        <taxon>lamiids</taxon>
        <taxon>Lamiales</taxon>
        <taxon>Scrophulariaceae</taxon>
        <taxon>Buddlejeae</taxon>
        <taxon>Buddleja</taxon>
    </lineage>
</organism>
<dbReference type="EMBL" id="WHWC01000019">
    <property type="protein sequence ID" value="KAG8363928.1"/>
    <property type="molecule type" value="Genomic_DNA"/>
</dbReference>
<dbReference type="Proteomes" id="UP000826271">
    <property type="component" value="Unassembled WGS sequence"/>
</dbReference>
<evidence type="ECO:0000256" key="1">
    <source>
        <dbReference type="SAM" id="MobiDB-lite"/>
    </source>
</evidence>
<keyword evidence="3" id="KW-1185">Reference proteome</keyword>
<dbReference type="AlphaFoldDB" id="A0AAV6W1R3"/>
<gene>
    <name evidence="2" type="ORF">BUALT_Bualt19G0073400</name>
</gene>
<protein>
    <submittedName>
        <fullName evidence="2">Uncharacterized protein</fullName>
    </submittedName>
</protein>
<evidence type="ECO:0000313" key="2">
    <source>
        <dbReference type="EMBL" id="KAG8363928.1"/>
    </source>
</evidence>
<reference evidence="2" key="1">
    <citation type="submission" date="2019-10" db="EMBL/GenBank/DDBJ databases">
        <authorList>
            <person name="Zhang R."/>
            <person name="Pan Y."/>
            <person name="Wang J."/>
            <person name="Ma R."/>
            <person name="Yu S."/>
        </authorList>
    </citation>
    <scope>NUCLEOTIDE SEQUENCE</scope>
    <source>
        <strain evidence="2">LA-IB0</strain>
        <tissue evidence="2">Leaf</tissue>
    </source>
</reference>